<gene>
    <name evidence="2" type="ORF">E6C70_15435</name>
</gene>
<protein>
    <recommendedName>
        <fullName evidence="4">DUF3558 domain-containing protein</fullName>
    </recommendedName>
</protein>
<evidence type="ECO:0008006" key="4">
    <source>
        <dbReference type="Google" id="ProtNLM"/>
    </source>
</evidence>
<comment type="caution">
    <text evidence="2">The sequence shown here is derived from an EMBL/GenBank/DDBJ whole genome shotgun (WGS) entry which is preliminary data.</text>
</comment>
<organism evidence="2 3">
    <name type="scientific">Orlajensenia flava</name>
    <dbReference type="NCBI Taxonomy" id="2565934"/>
    <lineage>
        <taxon>Bacteria</taxon>
        <taxon>Bacillati</taxon>
        <taxon>Actinomycetota</taxon>
        <taxon>Actinomycetes</taxon>
        <taxon>Micrococcales</taxon>
        <taxon>Microbacteriaceae</taxon>
        <taxon>Orlajensenia</taxon>
    </lineage>
</organism>
<accession>A0A4S4FJ53</accession>
<dbReference type="OrthoDB" id="5108077at2"/>
<dbReference type="AlphaFoldDB" id="A0A4S4FJ53"/>
<feature type="compositionally biased region" description="Low complexity" evidence="1">
    <location>
        <begin position="55"/>
        <end position="72"/>
    </location>
</feature>
<evidence type="ECO:0000313" key="2">
    <source>
        <dbReference type="EMBL" id="THG30423.1"/>
    </source>
</evidence>
<dbReference type="Proteomes" id="UP000307380">
    <property type="component" value="Unassembled WGS sequence"/>
</dbReference>
<keyword evidence="3" id="KW-1185">Reference proteome</keyword>
<evidence type="ECO:0000313" key="3">
    <source>
        <dbReference type="Proteomes" id="UP000307380"/>
    </source>
</evidence>
<name>A0A4S4FJ53_9MICO</name>
<dbReference type="RefSeq" id="WP_136425390.1">
    <property type="nucleotide sequence ID" value="NZ_SSSN01000014.1"/>
</dbReference>
<feature type="region of interest" description="Disordered" evidence="1">
    <location>
        <begin position="39"/>
        <end position="72"/>
    </location>
</feature>
<dbReference type="EMBL" id="SSSN01000014">
    <property type="protein sequence ID" value="THG30423.1"/>
    <property type="molecule type" value="Genomic_DNA"/>
</dbReference>
<evidence type="ECO:0000256" key="1">
    <source>
        <dbReference type="SAM" id="MobiDB-lite"/>
    </source>
</evidence>
<sequence length="224" mass="23220">MTAPSPTPMIRRPVFWVVIVAVFLAVAVALAVGIAMSGTPGGADAASTRIPRPTPSGTAAPTPLPTATTASGPVVPADCSGIYTKDWSPEMHGLVLNPPWTLDPESGVRFGSKDAELVGVLETTAKVTCVWANPRGGSDAGGLTTNIASVSPEQSSAVIAHMKEIGYNCYDELGGTRCVVETPGDNGTVGESHFIREGIWSATWWLNTSPDGYTHDIVTAIFGA</sequence>
<proteinExistence type="predicted"/>
<reference evidence="2 3" key="1">
    <citation type="submission" date="2019-04" db="EMBL/GenBank/DDBJ databases">
        <authorList>
            <person name="Jiang L."/>
        </authorList>
    </citation>
    <scope>NUCLEOTIDE SEQUENCE [LARGE SCALE GENOMIC DNA]</scope>
    <source>
        <strain evidence="2 3">YIM 131861</strain>
    </source>
</reference>